<evidence type="ECO:0000313" key="17">
    <source>
        <dbReference type="Proteomes" id="UP001310692"/>
    </source>
</evidence>
<evidence type="ECO:0000256" key="3">
    <source>
        <dbReference type="ARBA" id="ARBA00007739"/>
    </source>
</evidence>
<keyword evidence="9" id="KW-0511">Multifunctional enzyme</keyword>
<organism evidence="16 17">
    <name type="scientific">Hyphobacterium marinum</name>
    <dbReference type="NCBI Taxonomy" id="3116574"/>
    <lineage>
        <taxon>Bacteria</taxon>
        <taxon>Pseudomonadati</taxon>
        <taxon>Pseudomonadota</taxon>
        <taxon>Alphaproteobacteria</taxon>
        <taxon>Maricaulales</taxon>
        <taxon>Maricaulaceae</taxon>
        <taxon>Hyphobacterium</taxon>
    </lineage>
</organism>
<evidence type="ECO:0000256" key="1">
    <source>
        <dbReference type="ARBA" id="ARBA00004752"/>
    </source>
</evidence>
<dbReference type="Proteomes" id="UP001310692">
    <property type="component" value="Unassembled WGS sequence"/>
</dbReference>
<dbReference type="InterPro" id="IPR001264">
    <property type="entry name" value="Glyco_trans_51"/>
</dbReference>
<proteinExistence type="inferred from homology"/>
<evidence type="ECO:0000256" key="6">
    <source>
        <dbReference type="ARBA" id="ARBA00022676"/>
    </source>
</evidence>
<dbReference type="PANTHER" id="PTHR32282:SF15">
    <property type="entry name" value="PENICILLIN-BINDING PROTEIN 1C"/>
    <property type="match status" value="1"/>
</dbReference>
<evidence type="ECO:0000256" key="11">
    <source>
        <dbReference type="ARBA" id="ARBA00049902"/>
    </source>
</evidence>
<evidence type="ECO:0000256" key="5">
    <source>
        <dbReference type="ARBA" id="ARBA00022670"/>
    </source>
</evidence>
<comment type="similarity">
    <text evidence="2">In the C-terminal section; belongs to the transpeptidase family.</text>
</comment>
<feature type="region of interest" description="Disordered" evidence="12">
    <location>
        <begin position="572"/>
        <end position="593"/>
    </location>
</feature>
<gene>
    <name evidence="16" type="primary">pbpC</name>
    <name evidence="16" type="ORF">V0U35_03340</name>
</gene>
<evidence type="ECO:0000259" key="14">
    <source>
        <dbReference type="Pfam" id="PF00912"/>
    </source>
</evidence>
<evidence type="ECO:0000256" key="2">
    <source>
        <dbReference type="ARBA" id="ARBA00007090"/>
    </source>
</evidence>
<evidence type="ECO:0000256" key="8">
    <source>
        <dbReference type="ARBA" id="ARBA00022801"/>
    </source>
</evidence>
<dbReference type="NCBIfam" id="TIGR02073">
    <property type="entry name" value="PBP_1c"/>
    <property type="match status" value="1"/>
</dbReference>
<evidence type="ECO:0000313" key="16">
    <source>
        <dbReference type="EMBL" id="MEE2565702.1"/>
    </source>
</evidence>
<keyword evidence="17" id="KW-1185">Reference proteome</keyword>
<protein>
    <recommendedName>
        <fullName evidence="10">peptidoglycan glycosyltransferase</fullName>
        <ecNumber evidence="10">2.4.99.28</ecNumber>
    </recommendedName>
</protein>
<dbReference type="SUPFAM" id="SSF53955">
    <property type="entry name" value="Lysozyme-like"/>
    <property type="match status" value="1"/>
</dbReference>
<dbReference type="InterPro" id="IPR050396">
    <property type="entry name" value="Glycosyltr_51/Transpeptidase"/>
</dbReference>
<name>A0ABU7LVW9_9PROT</name>
<keyword evidence="8" id="KW-0378">Hydrolase</keyword>
<dbReference type="SUPFAM" id="SSF56601">
    <property type="entry name" value="beta-lactamase/transpeptidase-like"/>
    <property type="match status" value="1"/>
</dbReference>
<evidence type="ECO:0000256" key="4">
    <source>
        <dbReference type="ARBA" id="ARBA00022645"/>
    </source>
</evidence>
<comment type="catalytic activity">
    <reaction evidence="11">
        <text>[GlcNAc-(1-&gt;4)-Mur2Ac(oyl-L-Ala-gamma-D-Glu-L-Lys-D-Ala-D-Ala)](n)-di-trans,octa-cis-undecaprenyl diphosphate + beta-D-GlcNAc-(1-&gt;4)-Mur2Ac(oyl-L-Ala-gamma-D-Glu-L-Lys-D-Ala-D-Ala)-di-trans,octa-cis-undecaprenyl diphosphate = [GlcNAc-(1-&gt;4)-Mur2Ac(oyl-L-Ala-gamma-D-Glu-L-Lys-D-Ala-D-Ala)](n+1)-di-trans,octa-cis-undecaprenyl diphosphate + di-trans,octa-cis-undecaprenyl diphosphate + H(+)</text>
        <dbReference type="Rhea" id="RHEA:23708"/>
        <dbReference type="Rhea" id="RHEA-COMP:9602"/>
        <dbReference type="Rhea" id="RHEA-COMP:9603"/>
        <dbReference type="ChEBI" id="CHEBI:15378"/>
        <dbReference type="ChEBI" id="CHEBI:58405"/>
        <dbReference type="ChEBI" id="CHEBI:60033"/>
        <dbReference type="ChEBI" id="CHEBI:78435"/>
        <dbReference type="EC" id="2.4.99.28"/>
    </reaction>
</comment>
<dbReference type="InterPro" id="IPR012338">
    <property type="entry name" value="Beta-lactam/transpept-like"/>
</dbReference>
<evidence type="ECO:0000256" key="12">
    <source>
        <dbReference type="SAM" id="MobiDB-lite"/>
    </source>
</evidence>
<dbReference type="PANTHER" id="PTHR32282">
    <property type="entry name" value="BINDING PROTEIN TRANSPEPTIDASE, PUTATIVE-RELATED"/>
    <property type="match status" value="1"/>
</dbReference>
<reference evidence="16 17" key="1">
    <citation type="submission" date="2024-01" db="EMBL/GenBank/DDBJ databases">
        <title>Hyphobacterium bacterium isolated from marine sediment.</title>
        <authorList>
            <person name="Zhao S."/>
        </authorList>
    </citation>
    <scope>NUCLEOTIDE SEQUENCE [LARGE SCALE GENOMIC DNA]</scope>
    <source>
        <strain evidence="16 17">Y60-23</strain>
    </source>
</reference>
<dbReference type="InterPro" id="IPR001460">
    <property type="entry name" value="PCN-bd_Tpept"/>
</dbReference>
<dbReference type="EC" id="2.4.99.28" evidence="10"/>
<dbReference type="Pfam" id="PF00905">
    <property type="entry name" value="Transpeptidase"/>
    <property type="match status" value="1"/>
</dbReference>
<dbReference type="EMBL" id="JAZDRO010000001">
    <property type="protein sequence ID" value="MEE2565702.1"/>
    <property type="molecule type" value="Genomic_DNA"/>
</dbReference>
<keyword evidence="4" id="KW-0121">Carboxypeptidase</keyword>
<sequence length="681" mass="73072">MRLPVWVRLTLAALVAAGAGLIVLDRLFPPPIEIARSVIVTDSGGQALRAFPVEDGRWRLPVETSRVDPAFIETLIAMEDQRFYAHTGVDPLAVIRAATTSLASGRIVSGASTLTMQTARLLEPRPRNLGSKIIEAWRALQLEARLSKDEILELYLTLAPYGGNIEGVRAASWAWFGREPDRLTPDQIALLVALPQSPEVRRPDLRPDHAHLSRRRVLDRMASAGLIAPDRAVEAADAPIPERSAFPALAWHAADEAVRRADGEAEIRTTLDYSLQTELEAYVRERAAEAGEDVQIAVLVVETDTRAVRAAIGSASRQRGGGWIDLTDRPRSPGSTLKPFIYGLAFDDGVATPDTVIADAPRRFASYRPENFDRAFNGDVTIAAALQHSLNVPAVYALDSVGARRFASALRFAGAEARVPVGGEDEAGLAIALGGVGLTVREVATLYAALGDGGEARPLRWLESAPLAEAPDGRIMSAQSAGDILQVLRDAPHPGGRMPASLTRGAPQIAFKTGTSYGFRDAWAAGVSGGLTVVVWVGRADGQPRPGETGRSAALPLLFDIFDRAAPIDPRRRRAWGTDDTPRTGAAPAPLVRFNPGAQPPDILFPPDAGEIWSEGPDRDFVLSARAETSVRWFADGVALSRNGAGDTVWAPRAPGFYTLTAVDREGRTSHATVRVRMPPA</sequence>
<keyword evidence="7" id="KW-0808">Transferase</keyword>
<comment type="similarity">
    <text evidence="3">In the N-terminal section; belongs to the glycosyltransferase 51 family.</text>
</comment>
<dbReference type="InterPro" id="IPR011815">
    <property type="entry name" value="PBP_1c"/>
</dbReference>
<feature type="domain" description="Glycosyl transferase family 51" evidence="14">
    <location>
        <begin position="54"/>
        <end position="221"/>
    </location>
</feature>
<keyword evidence="5" id="KW-0645">Protease</keyword>
<accession>A0ABU7LVW9</accession>
<evidence type="ECO:0000256" key="9">
    <source>
        <dbReference type="ARBA" id="ARBA00023268"/>
    </source>
</evidence>
<evidence type="ECO:0000256" key="7">
    <source>
        <dbReference type="ARBA" id="ARBA00022679"/>
    </source>
</evidence>
<evidence type="ECO:0000259" key="15">
    <source>
        <dbReference type="Pfam" id="PF06832"/>
    </source>
</evidence>
<dbReference type="Gene3D" id="3.40.710.10">
    <property type="entry name" value="DD-peptidase/beta-lactamase superfamily"/>
    <property type="match status" value="1"/>
</dbReference>
<evidence type="ECO:0000259" key="13">
    <source>
        <dbReference type="Pfam" id="PF00905"/>
    </source>
</evidence>
<keyword evidence="6" id="KW-0328">Glycosyltransferase</keyword>
<dbReference type="Pfam" id="PF00912">
    <property type="entry name" value="Transgly"/>
    <property type="match status" value="1"/>
</dbReference>
<dbReference type="Pfam" id="PF06832">
    <property type="entry name" value="BiPBP_C"/>
    <property type="match status" value="1"/>
</dbReference>
<dbReference type="Gene3D" id="1.10.3810.10">
    <property type="entry name" value="Biosynthetic peptidoglycan transglycosylase-like"/>
    <property type="match status" value="1"/>
</dbReference>
<dbReference type="InterPro" id="IPR023346">
    <property type="entry name" value="Lysozyme-like_dom_sf"/>
</dbReference>
<dbReference type="InterPro" id="IPR009647">
    <property type="entry name" value="PBP_C"/>
</dbReference>
<comment type="pathway">
    <text evidence="1">Cell wall biogenesis; peptidoglycan biosynthesis.</text>
</comment>
<dbReference type="InterPro" id="IPR036950">
    <property type="entry name" value="PBP_transglycosylase"/>
</dbReference>
<comment type="caution">
    <text evidence="16">The sequence shown here is derived from an EMBL/GenBank/DDBJ whole genome shotgun (WGS) entry which is preliminary data.</text>
</comment>
<evidence type="ECO:0000256" key="10">
    <source>
        <dbReference type="ARBA" id="ARBA00044770"/>
    </source>
</evidence>
<feature type="domain" description="Penicillin-binding C-terminal" evidence="15">
    <location>
        <begin position="597"/>
        <end position="675"/>
    </location>
</feature>
<feature type="domain" description="Penicillin-binding protein transpeptidase" evidence="13">
    <location>
        <begin position="297"/>
        <end position="519"/>
    </location>
</feature>